<feature type="binding site" evidence="8">
    <location>
        <position position="291"/>
    </location>
    <ligand>
        <name>Zn(2+)</name>
        <dbReference type="ChEBI" id="CHEBI:29105"/>
        <note>catalytic</note>
    </ligand>
</feature>
<dbReference type="GO" id="GO:0046513">
    <property type="term" value="P:ceramide biosynthetic process"/>
    <property type="evidence" value="ECO:0007669"/>
    <property type="project" value="TreeGrafter"/>
</dbReference>
<feature type="binding site" evidence="7">
    <location>
        <position position="29"/>
    </location>
    <ligand>
        <name>Ca(2+)</name>
        <dbReference type="ChEBI" id="CHEBI:29108"/>
    </ligand>
</feature>
<evidence type="ECO:0000256" key="4">
    <source>
        <dbReference type="ARBA" id="ARBA00022801"/>
    </source>
</evidence>
<gene>
    <name evidence="10" type="ORF">N7472_002448</name>
</gene>
<comment type="cofactor">
    <cofactor evidence="8">
        <name>Zn(2+)</name>
        <dbReference type="ChEBI" id="CHEBI:29105"/>
    </cofactor>
</comment>
<keyword evidence="4" id="KW-0378">Hydrolase</keyword>
<keyword evidence="3 9" id="KW-0812">Transmembrane</keyword>
<keyword evidence="6 9" id="KW-0472">Membrane</keyword>
<evidence type="ECO:0000313" key="10">
    <source>
        <dbReference type="EMBL" id="KAJ5206000.1"/>
    </source>
</evidence>
<evidence type="ECO:0000256" key="5">
    <source>
        <dbReference type="ARBA" id="ARBA00022989"/>
    </source>
</evidence>
<accession>A0A9W9T230</accession>
<sequence>MPWSLPFFPYPPAKDGYWEPVTSTLNWCEEDYYATEYAAEIVNTLTNLLFMWLGVQGIRSCRRNGHDQIFTVALLGYLVVGTGSFLFHSTLKCKFPYTPPKPKVWSNRGGRSPIAKTGYETDPMQLVDELSMIYTTCLMAYASFSYSRTTAVRVCLGISLSGLAIFITLYYHYLQDPVFHQNAYALLTTVVVLRSMHTMEVTLRPKWRHSTEEDRLARQKKGLPVPTKERQQYENVRDEKTLKTMWFMVIYGLSMFLGGFFIWNLDNVFCSEIRRMRRSVGLPWGLFLEGHGWWHIMTGIGAYLYITWGIWLRHCLNNRQDEYHLRWAHFWQIPEVIRTSGGSPANGVSRAKKST</sequence>
<organism evidence="10 11">
    <name type="scientific">Penicillium cf. griseofulvum</name>
    <dbReference type="NCBI Taxonomy" id="2972120"/>
    <lineage>
        <taxon>Eukaryota</taxon>
        <taxon>Fungi</taxon>
        <taxon>Dikarya</taxon>
        <taxon>Ascomycota</taxon>
        <taxon>Pezizomycotina</taxon>
        <taxon>Eurotiomycetes</taxon>
        <taxon>Eurotiomycetidae</taxon>
        <taxon>Eurotiales</taxon>
        <taxon>Aspergillaceae</taxon>
        <taxon>Penicillium</taxon>
    </lineage>
</organism>
<reference evidence="10" key="1">
    <citation type="submission" date="2022-11" db="EMBL/GenBank/DDBJ databases">
        <authorList>
            <person name="Petersen C."/>
        </authorList>
    </citation>
    <scope>NUCLEOTIDE SEQUENCE</scope>
    <source>
        <strain evidence="10">IBT 16849</strain>
    </source>
</reference>
<dbReference type="PANTHER" id="PTHR46187">
    <property type="entry name" value="ALKALINE CERAMIDASE 3"/>
    <property type="match status" value="1"/>
</dbReference>
<name>A0A9W9T230_9EURO</name>
<evidence type="ECO:0000256" key="8">
    <source>
        <dbReference type="PIRSR" id="PIRSR608901-2"/>
    </source>
</evidence>
<feature type="binding site" evidence="8">
    <location>
        <position position="88"/>
    </location>
    <ligand>
        <name>Zn(2+)</name>
        <dbReference type="ChEBI" id="CHEBI:29105"/>
        <note>catalytic</note>
    </ligand>
</feature>
<keyword evidence="7" id="KW-0479">Metal-binding</keyword>
<dbReference type="Proteomes" id="UP001150879">
    <property type="component" value="Unassembled WGS sequence"/>
</dbReference>
<feature type="transmembrane region" description="Helical" evidence="9">
    <location>
        <begin position="154"/>
        <end position="173"/>
    </location>
</feature>
<keyword evidence="8" id="KW-0862">Zinc</keyword>
<dbReference type="GO" id="GO:0046514">
    <property type="term" value="P:ceramide catabolic process"/>
    <property type="evidence" value="ECO:0007669"/>
    <property type="project" value="TreeGrafter"/>
</dbReference>
<feature type="transmembrane region" description="Helical" evidence="9">
    <location>
        <begin position="245"/>
        <end position="265"/>
    </location>
</feature>
<proteinExistence type="inferred from homology"/>
<evidence type="ECO:0000256" key="2">
    <source>
        <dbReference type="ARBA" id="ARBA00009780"/>
    </source>
</evidence>
<feature type="transmembrane region" description="Helical" evidence="9">
    <location>
        <begin position="69"/>
        <end position="87"/>
    </location>
</feature>
<evidence type="ECO:0000256" key="3">
    <source>
        <dbReference type="ARBA" id="ARBA00022692"/>
    </source>
</evidence>
<comment type="subcellular location">
    <subcellularLocation>
        <location evidence="1">Membrane</location>
        <topology evidence="1">Multi-pass membrane protein</topology>
    </subcellularLocation>
</comment>
<feature type="binding site" evidence="7">
    <location>
        <position position="27"/>
    </location>
    <ligand>
        <name>Ca(2+)</name>
        <dbReference type="ChEBI" id="CHEBI:29108"/>
    </ligand>
</feature>
<protein>
    <submittedName>
        <fullName evidence="10">Ceramidase</fullName>
    </submittedName>
</protein>
<evidence type="ECO:0000256" key="6">
    <source>
        <dbReference type="ARBA" id="ARBA00023136"/>
    </source>
</evidence>
<evidence type="ECO:0000256" key="7">
    <source>
        <dbReference type="PIRSR" id="PIRSR608901-1"/>
    </source>
</evidence>
<dbReference type="InterPro" id="IPR008901">
    <property type="entry name" value="ACER"/>
</dbReference>
<evidence type="ECO:0000313" key="11">
    <source>
        <dbReference type="Proteomes" id="UP001150879"/>
    </source>
</evidence>
<comment type="caution">
    <text evidence="10">The sequence shown here is derived from an EMBL/GenBank/DDBJ whole genome shotgun (WGS) entry which is preliminary data.</text>
</comment>
<evidence type="ECO:0000256" key="9">
    <source>
        <dbReference type="SAM" id="Phobius"/>
    </source>
</evidence>
<keyword evidence="11" id="KW-1185">Reference proteome</keyword>
<feature type="binding site" evidence="8">
    <location>
        <position position="295"/>
    </location>
    <ligand>
        <name>Zn(2+)</name>
        <dbReference type="ChEBI" id="CHEBI:29105"/>
        <note>catalytic</note>
    </ligand>
</feature>
<keyword evidence="5 9" id="KW-1133">Transmembrane helix</keyword>
<evidence type="ECO:0000256" key="1">
    <source>
        <dbReference type="ARBA" id="ARBA00004141"/>
    </source>
</evidence>
<keyword evidence="7" id="KW-0106">Calcium</keyword>
<comment type="similarity">
    <text evidence="2">Belongs to the alkaline ceramidase family.</text>
</comment>
<dbReference type="AlphaFoldDB" id="A0A9W9T230"/>
<dbReference type="PANTHER" id="PTHR46187:SF3">
    <property type="entry name" value="ALKALINE CERAMIDASE 3"/>
    <property type="match status" value="1"/>
</dbReference>
<dbReference type="GO" id="GO:0046872">
    <property type="term" value="F:metal ion binding"/>
    <property type="evidence" value="ECO:0007669"/>
    <property type="project" value="UniProtKB-KW"/>
</dbReference>
<dbReference type="GO" id="GO:0016811">
    <property type="term" value="F:hydrolase activity, acting on carbon-nitrogen (but not peptide) bonds, in linear amides"/>
    <property type="evidence" value="ECO:0007669"/>
    <property type="project" value="InterPro"/>
</dbReference>
<reference evidence="10" key="2">
    <citation type="journal article" date="2023" name="IMA Fungus">
        <title>Comparative genomic study of the Penicillium genus elucidates a diverse pangenome and 15 lateral gene transfer events.</title>
        <authorList>
            <person name="Petersen C."/>
            <person name="Sorensen T."/>
            <person name="Nielsen M.R."/>
            <person name="Sondergaard T.E."/>
            <person name="Sorensen J.L."/>
            <person name="Fitzpatrick D.A."/>
            <person name="Frisvad J.C."/>
            <person name="Nielsen K.L."/>
        </authorList>
    </citation>
    <scope>NUCLEOTIDE SEQUENCE</scope>
    <source>
        <strain evidence="10">IBT 16849</strain>
    </source>
</reference>
<dbReference type="EMBL" id="JAPQKP010000002">
    <property type="protein sequence ID" value="KAJ5206000.1"/>
    <property type="molecule type" value="Genomic_DNA"/>
</dbReference>
<dbReference type="GO" id="GO:0005789">
    <property type="term" value="C:endoplasmic reticulum membrane"/>
    <property type="evidence" value="ECO:0007669"/>
    <property type="project" value="TreeGrafter"/>
</dbReference>
<feature type="transmembrane region" description="Helical" evidence="9">
    <location>
        <begin position="292"/>
        <end position="312"/>
    </location>
</feature>
<dbReference type="Pfam" id="PF05875">
    <property type="entry name" value="Ceramidase"/>
    <property type="match status" value="2"/>
</dbReference>
<feature type="binding site" evidence="7">
    <location>
        <position position="40"/>
    </location>
    <ligand>
        <name>Ca(2+)</name>
        <dbReference type="ChEBI" id="CHEBI:29108"/>
    </ligand>
</feature>